<sequence>MLLLLNDGKTYQEIADFLGVSLRRVAYWCVPGDPDNLETLEDGRKKGNFKKATQEYRELLLEVVEKEPQDLGYEFGRWTGKKLSEHLEKETGIKLSKSQISRILAREKYVYIWGKYSLEDKQDKKKEKRFKKN</sequence>
<proteinExistence type="predicted"/>
<gene>
    <name evidence="2" type="ORF">H1P_4370001</name>
</gene>
<reference evidence="2 3" key="1">
    <citation type="submission" date="2019-01" db="EMBL/GenBank/DDBJ databases">
        <authorList>
            <person name="Brito A."/>
        </authorList>
    </citation>
    <scope>NUCLEOTIDE SEQUENCE [LARGE SCALE GENOMIC DNA]</scope>
    <source>
        <strain evidence="2">1</strain>
    </source>
</reference>
<feature type="domain" description="Winged helix-turn helix" evidence="1">
    <location>
        <begin position="74"/>
        <end position="133"/>
    </location>
</feature>
<dbReference type="EMBL" id="CAACVJ010000376">
    <property type="protein sequence ID" value="VEP16328.1"/>
    <property type="molecule type" value="Genomic_DNA"/>
</dbReference>
<evidence type="ECO:0000259" key="1">
    <source>
        <dbReference type="Pfam" id="PF13592"/>
    </source>
</evidence>
<dbReference type="AlphaFoldDB" id="A0A563VXZ4"/>
<accession>A0A563VXZ4</accession>
<dbReference type="Pfam" id="PF13592">
    <property type="entry name" value="HTH_33"/>
    <property type="match status" value="1"/>
</dbReference>
<organism evidence="2 3">
    <name type="scientific">Hyella patelloides LEGE 07179</name>
    <dbReference type="NCBI Taxonomy" id="945734"/>
    <lineage>
        <taxon>Bacteria</taxon>
        <taxon>Bacillati</taxon>
        <taxon>Cyanobacteriota</taxon>
        <taxon>Cyanophyceae</taxon>
        <taxon>Pleurocapsales</taxon>
        <taxon>Hyellaceae</taxon>
        <taxon>Hyella</taxon>
    </lineage>
</organism>
<dbReference type="InterPro" id="IPR047655">
    <property type="entry name" value="Transpos_IS630-like"/>
</dbReference>
<evidence type="ECO:0000313" key="2">
    <source>
        <dbReference type="EMBL" id="VEP16328.1"/>
    </source>
</evidence>
<dbReference type="InterPro" id="IPR009057">
    <property type="entry name" value="Homeodomain-like_sf"/>
</dbReference>
<evidence type="ECO:0000313" key="3">
    <source>
        <dbReference type="Proteomes" id="UP000320055"/>
    </source>
</evidence>
<name>A0A563VXZ4_9CYAN</name>
<dbReference type="SUPFAM" id="SSF46689">
    <property type="entry name" value="Homeodomain-like"/>
    <property type="match status" value="1"/>
</dbReference>
<keyword evidence="3" id="KW-1185">Reference proteome</keyword>
<dbReference type="NCBIfam" id="NF033545">
    <property type="entry name" value="transpos_IS630"/>
    <property type="match status" value="1"/>
</dbReference>
<dbReference type="Proteomes" id="UP000320055">
    <property type="component" value="Unassembled WGS sequence"/>
</dbReference>
<protein>
    <submittedName>
        <fullName evidence="2">Mobile element protein</fullName>
    </submittedName>
</protein>
<dbReference type="InterPro" id="IPR025959">
    <property type="entry name" value="Winged_HTH_dom"/>
</dbReference>